<keyword evidence="1" id="KW-0472">Membrane</keyword>
<sequence>MRRDRRATSTALGYVLSLGIAGILVSGLIVAGGGLVEDQRDQSARIELQVIGQTVADDLASAGRLADCDSCTVRLRIDVPSRVAGDAYRIRIVEVDPPTVHRLVLTTGRSDAAANVTVRTRRPVAETTVTGGTLIVEYDPASGALEVRND</sequence>
<feature type="transmembrane region" description="Helical" evidence="1">
    <location>
        <begin position="12"/>
        <end position="36"/>
    </location>
</feature>
<protein>
    <recommendedName>
        <fullName evidence="4">Flagellin</fullName>
    </recommendedName>
</protein>
<organism evidence="2 3">
    <name type="scientific">Haloplanus salinus</name>
    <dbReference type="NCBI Taxonomy" id="1126245"/>
    <lineage>
        <taxon>Archaea</taxon>
        <taxon>Methanobacteriati</taxon>
        <taxon>Methanobacteriota</taxon>
        <taxon>Stenosarchaea group</taxon>
        <taxon>Halobacteria</taxon>
        <taxon>Halobacteriales</taxon>
        <taxon>Haloferacaceae</taxon>
        <taxon>Haloplanus</taxon>
    </lineage>
</organism>
<dbReference type="Proteomes" id="UP000252189">
    <property type="component" value="Unassembled WGS sequence"/>
</dbReference>
<accession>A0A368N7V3</accession>
<dbReference type="OrthoDB" id="226715at2157"/>
<dbReference type="AlphaFoldDB" id="A0A368N7V3"/>
<dbReference type="InterPro" id="IPR055690">
    <property type="entry name" value="DUF7266"/>
</dbReference>
<evidence type="ECO:0000313" key="2">
    <source>
        <dbReference type="EMBL" id="RCU46276.1"/>
    </source>
</evidence>
<name>A0A368N7V3_9EURY</name>
<reference evidence="2 3" key="1">
    <citation type="submission" date="2018-07" db="EMBL/GenBank/DDBJ databases">
        <title>Genome sequences of Haloplanus salinus JCM 18368T.</title>
        <authorList>
            <person name="Kim Y.B."/>
            <person name="Roh S.W."/>
        </authorList>
    </citation>
    <scope>NUCLEOTIDE SEQUENCE [LARGE SCALE GENOMIC DNA]</scope>
    <source>
        <strain evidence="2 3">JCM 18368</strain>
    </source>
</reference>
<gene>
    <name evidence="2" type="ORF">DU504_02530</name>
</gene>
<proteinExistence type="predicted"/>
<evidence type="ECO:0000256" key="1">
    <source>
        <dbReference type="SAM" id="Phobius"/>
    </source>
</evidence>
<dbReference type="EMBL" id="QPHM01000001">
    <property type="protein sequence ID" value="RCU46276.1"/>
    <property type="molecule type" value="Genomic_DNA"/>
</dbReference>
<evidence type="ECO:0008006" key="4">
    <source>
        <dbReference type="Google" id="ProtNLM"/>
    </source>
</evidence>
<keyword evidence="1" id="KW-0812">Transmembrane</keyword>
<dbReference type="RefSeq" id="WP_114447827.1">
    <property type="nucleotide sequence ID" value="NZ_QPHM01000001.1"/>
</dbReference>
<dbReference type="Pfam" id="PF23928">
    <property type="entry name" value="DUF7266"/>
    <property type="match status" value="1"/>
</dbReference>
<comment type="caution">
    <text evidence="2">The sequence shown here is derived from an EMBL/GenBank/DDBJ whole genome shotgun (WGS) entry which is preliminary data.</text>
</comment>
<keyword evidence="3" id="KW-1185">Reference proteome</keyword>
<evidence type="ECO:0000313" key="3">
    <source>
        <dbReference type="Proteomes" id="UP000252189"/>
    </source>
</evidence>
<keyword evidence="1" id="KW-1133">Transmembrane helix</keyword>